<evidence type="ECO:0000259" key="9">
    <source>
        <dbReference type="Pfam" id="PF02706"/>
    </source>
</evidence>
<dbReference type="EMBL" id="VWOJ01000001">
    <property type="protein sequence ID" value="KAA5804699.1"/>
    <property type="molecule type" value="Genomic_DNA"/>
</dbReference>
<dbReference type="RefSeq" id="WP_150021730.1">
    <property type="nucleotide sequence ID" value="NZ_VWOJ01000001.1"/>
</dbReference>
<keyword evidence="3 8" id="KW-0812">Transmembrane</keyword>
<name>A0A5M6ZIT8_9PROT</name>
<dbReference type="GO" id="GO:0004713">
    <property type="term" value="F:protein tyrosine kinase activity"/>
    <property type="evidence" value="ECO:0007669"/>
    <property type="project" value="TreeGrafter"/>
</dbReference>
<feature type="domain" description="Polysaccharide chain length determinant N-terminal" evidence="9">
    <location>
        <begin position="21"/>
        <end position="110"/>
    </location>
</feature>
<evidence type="ECO:0000313" key="10">
    <source>
        <dbReference type="EMBL" id="KAA5804699.1"/>
    </source>
</evidence>
<evidence type="ECO:0000256" key="6">
    <source>
        <dbReference type="SAM" id="Coils"/>
    </source>
</evidence>
<feature type="region of interest" description="Disordered" evidence="7">
    <location>
        <begin position="453"/>
        <end position="486"/>
    </location>
</feature>
<dbReference type="InterPro" id="IPR003856">
    <property type="entry name" value="LPS_length_determ_N"/>
</dbReference>
<reference evidence="10 11" key="1">
    <citation type="submission" date="2019-09" db="EMBL/GenBank/DDBJ databases">
        <authorList>
            <person name="Kevbrin V."/>
            <person name="Grouzdev D.S."/>
        </authorList>
    </citation>
    <scope>NUCLEOTIDE SEQUENCE [LARGE SCALE GENOMIC DNA]</scope>
    <source>
        <strain evidence="10 11">G-192</strain>
    </source>
</reference>
<evidence type="ECO:0000256" key="7">
    <source>
        <dbReference type="SAM" id="MobiDB-lite"/>
    </source>
</evidence>
<feature type="region of interest" description="Disordered" evidence="7">
    <location>
        <begin position="384"/>
        <end position="412"/>
    </location>
</feature>
<comment type="caution">
    <text evidence="10">The sequence shown here is derived from an EMBL/GenBank/DDBJ whole genome shotgun (WGS) entry which is preliminary data.</text>
</comment>
<evidence type="ECO:0000256" key="1">
    <source>
        <dbReference type="ARBA" id="ARBA00004651"/>
    </source>
</evidence>
<keyword evidence="11" id="KW-1185">Reference proteome</keyword>
<feature type="compositionally biased region" description="Low complexity" evidence="7">
    <location>
        <begin position="463"/>
        <end position="484"/>
    </location>
</feature>
<dbReference type="Pfam" id="PF02706">
    <property type="entry name" value="Wzz"/>
    <property type="match status" value="1"/>
</dbReference>
<evidence type="ECO:0000256" key="8">
    <source>
        <dbReference type="SAM" id="Phobius"/>
    </source>
</evidence>
<evidence type="ECO:0000256" key="5">
    <source>
        <dbReference type="ARBA" id="ARBA00023136"/>
    </source>
</evidence>
<feature type="coiled-coil region" evidence="6">
    <location>
        <begin position="213"/>
        <end position="240"/>
    </location>
</feature>
<dbReference type="Proteomes" id="UP000325122">
    <property type="component" value="Unassembled WGS sequence"/>
</dbReference>
<feature type="compositionally biased region" description="Low complexity" evidence="7">
    <location>
        <begin position="384"/>
        <end position="396"/>
    </location>
</feature>
<evidence type="ECO:0000313" key="11">
    <source>
        <dbReference type="Proteomes" id="UP000325122"/>
    </source>
</evidence>
<feature type="transmembrane region" description="Helical" evidence="8">
    <location>
        <begin position="422"/>
        <end position="445"/>
    </location>
</feature>
<keyword evidence="4 8" id="KW-1133">Transmembrane helix</keyword>
<feature type="transmembrane region" description="Helical" evidence="8">
    <location>
        <begin position="36"/>
        <end position="57"/>
    </location>
</feature>
<dbReference type="PANTHER" id="PTHR32309">
    <property type="entry name" value="TYROSINE-PROTEIN KINASE"/>
    <property type="match status" value="1"/>
</dbReference>
<dbReference type="PANTHER" id="PTHR32309:SF13">
    <property type="entry name" value="FERRIC ENTEROBACTIN TRANSPORT PROTEIN FEPE"/>
    <property type="match status" value="1"/>
</dbReference>
<dbReference type="InterPro" id="IPR050445">
    <property type="entry name" value="Bact_polysacc_biosynth/exp"/>
</dbReference>
<keyword evidence="2" id="KW-1003">Cell membrane</keyword>
<protein>
    <recommendedName>
        <fullName evidence="9">Polysaccharide chain length determinant N-terminal domain-containing protein</fullName>
    </recommendedName>
</protein>
<organism evidence="10 11">
    <name type="scientific">Alkalicaulis satelles</name>
    <dbReference type="NCBI Taxonomy" id="2609175"/>
    <lineage>
        <taxon>Bacteria</taxon>
        <taxon>Pseudomonadati</taxon>
        <taxon>Pseudomonadota</taxon>
        <taxon>Alphaproteobacteria</taxon>
        <taxon>Maricaulales</taxon>
        <taxon>Maricaulaceae</taxon>
        <taxon>Alkalicaulis</taxon>
    </lineage>
</organism>
<evidence type="ECO:0000256" key="4">
    <source>
        <dbReference type="ARBA" id="ARBA00022989"/>
    </source>
</evidence>
<evidence type="ECO:0000256" key="3">
    <source>
        <dbReference type="ARBA" id="ARBA00022692"/>
    </source>
</evidence>
<gene>
    <name evidence="10" type="ORF">F1654_01470</name>
</gene>
<keyword evidence="6" id="KW-0175">Coiled coil</keyword>
<accession>A0A5M6ZIT8</accession>
<evidence type="ECO:0000256" key="2">
    <source>
        <dbReference type="ARBA" id="ARBA00022475"/>
    </source>
</evidence>
<dbReference type="GO" id="GO:0005886">
    <property type="term" value="C:plasma membrane"/>
    <property type="evidence" value="ECO:0007669"/>
    <property type="project" value="UniProtKB-SubCell"/>
</dbReference>
<sequence length="502" mass="53856">MTSSADHHGGRGGGTGASRRDLDLFDLIALLWSQKLFALIIAVIVFAPIAVLAITRLTPSYEAVSRLLVIQDENDLAPSAAGSGGAFTLDQVMQSEAEILNSDAVRRRAIEMRNGSAGPIEIRTLRTGFNVTRSPSASLLTATYRHRDPVVAANTLNAIVDAYLAYRIEVLVGGPEGGIEERLARAEIASAMAEVELSRFLRENEITDFATERTSVLARLSDLEARRMAAEAETAQARALARTLAQRLEAIPLSIELYVENSVTGQLLDLQVRRVELLERYQDDAPPVQAVEREIAALERFIAAGGAEGRGQRRTGVNPIWQDLEAARLQQEAAAAGQAQLVQSLSRQIDSARSEADRLRALAPEHDRLVRAAQARAEAAGRLSAQAADASARRTAPPGAADSVRIVERAEPPSEARSLRNVVLAAGLMLALAVGAFAGLLRGYLLEVRGYQPAPQSPEPRRAPAQARPSAPAAPEPQYAPARASRLPVLARVSDYAPSAPR</sequence>
<proteinExistence type="predicted"/>
<keyword evidence="5 8" id="KW-0472">Membrane</keyword>
<dbReference type="AlphaFoldDB" id="A0A5M6ZIT8"/>
<comment type="subcellular location">
    <subcellularLocation>
        <location evidence="1">Cell membrane</location>
        <topology evidence="1">Multi-pass membrane protein</topology>
    </subcellularLocation>
</comment>